<keyword evidence="5" id="KW-1185">Reference proteome</keyword>
<evidence type="ECO:0000313" key="5">
    <source>
        <dbReference type="Proteomes" id="UP000326757"/>
    </source>
</evidence>
<dbReference type="SMART" id="SM00066">
    <property type="entry name" value="GAL4"/>
    <property type="match status" value="1"/>
</dbReference>
<evidence type="ECO:0000256" key="2">
    <source>
        <dbReference type="SAM" id="MobiDB-lite"/>
    </source>
</evidence>
<comment type="caution">
    <text evidence="4">The sequence shown here is derived from an EMBL/GenBank/DDBJ whole genome shotgun (WGS) entry which is preliminary data.</text>
</comment>
<gene>
    <name evidence="4" type="ORF">EYC80_010412</name>
</gene>
<evidence type="ECO:0000313" key="4">
    <source>
        <dbReference type="EMBL" id="KAB8289778.1"/>
    </source>
</evidence>
<dbReference type="GO" id="GO:0001228">
    <property type="term" value="F:DNA-binding transcription activator activity, RNA polymerase II-specific"/>
    <property type="evidence" value="ECO:0007669"/>
    <property type="project" value="TreeGrafter"/>
</dbReference>
<dbReference type="PANTHER" id="PTHR47784:SF5">
    <property type="entry name" value="STEROL UPTAKE CONTROL PROTEIN 2"/>
    <property type="match status" value="1"/>
</dbReference>
<dbReference type="InterPro" id="IPR053157">
    <property type="entry name" value="Sterol_Uptake_Regulator"/>
</dbReference>
<dbReference type="OrthoDB" id="5386330at2759"/>
<name>A0A5N6JQZ3_MONLA</name>
<dbReference type="InterPro" id="IPR036864">
    <property type="entry name" value="Zn2-C6_fun-type_DNA-bd_sf"/>
</dbReference>
<dbReference type="PROSITE" id="PS00463">
    <property type="entry name" value="ZN2_CY6_FUNGAL_1"/>
    <property type="match status" value="1"/>
</dbReference>
<dbReference type="AlphaFoldDB" id="A0A5N6JQZ3"/>
<dbReference type="SUPFAM" id="SSF57701">
    <property type="entry name" value="Zn2/Cys6 DNA-binding domain"/>
    <property type="match status" value="1"/>
</dbReference>
<dbReference type="EMBL" id="VIGI01000020">
    <property type="protein sequence ID" value="KAB8289778.1"/>
    <property type="molecule type" value="Genomic_DNA"/>
</dbReference>
<dbReference type="InterPro" id="IPR001138">
    <property type="entry name" value="Zn2Cys6_DnaBD"/>
</dbReference>
<dbReference type="PROSITE" id="PS50048">
    <property type="entry name" value="ZN2_CY6_FUNGAL_2"/>
    <property type="match status" value="1"/>
</dbReference>
<reference evidence="4 5" key="1">
    <citation type="submission" date="2019-06" db="EMBL/GenBank/DDBJ databases">
        <title>Genome Sequence of the Brown Rot Fungal Pathogen Monilinia laxa.</title>
        <authorList>
            <person name="De Miccolis Angelini R.M."/>
            <person name="Landi L."/>
            <person name="Abate D."/>
            <person name="Pollastro S."/>
            <person name="Romanazzi G."/>
            <person name="Faretra F."/>
        </authorList>
    </citation>
    <scope>NUCLEOTIDE SEQUENCE [LARGE SCALE GENOMIC DNA]</scope>
    <source>
        <strain evidence="4 5">Mlax316</strain>
    </source>
</reference>
<dbReference type="CDD" id="cd00067">
    <property type="entry name" value="GAL4"/>
    <property type="match status" value="1"/>
</dbReference>
<dbReference type="Gene3D" id="4.10.240.10">
    <property type="entry name" value="Zn(2)-C6 fungal-type DNA-binding domain"/>
    <property type="match status" value="1"/>
</dbReference>
<organism evidence="4 5">
    <name type="scientific">Monilinia laxa</name>
    <name type="common">Brown rot fungus</name>
    <name type="synonym">Sclerotinia laxa</name>
    <dbReference type="NCBI Taxonomy" id="61186"/>
    <lineage>
        <taxon>Eukaryota</taxon>
        <taxon>Fungi</taxon>
        <taxon>Dikarya</taxon>
        <taxon>Ascomycota</taxon>
        <taxon>Pezizomycotina</taxon>
        <taxon>Leotiomycetes</taxon>
        <taxon>Helotiales</taxon>
        <taxon>Sclerotiniaceae</taxon>
        <taxon>Monilinia</taxon>
    </lineage>
</organism>
<evidence type="ECO:0000256" key="1">
    <source>
        <dbReference type="ARBA" id="ARBA00023242"/>
    </source>
</evidence>
<feature type="domain" description="Zn(2)-C6 fungal-type" evidence="3">
    <location>
        <begin position="13"/>
        <end position="43"/>
    </location>
</feature>
<dbReference type="Pfam" id="PF11951">
    <property type="entry name" value="Fungal_trans_2"/>
    <property type="match status" value="1"/>
</dbReference>
<proteinExistence type="predicted"/>
<feature type="region of interest" description="Disordered" evidence="2">
    <location>
        <begin position="54"/>
        <end position="95"/>
    </location>
</feature>
<dbReference type="GO" id="GO:0008270">
    <property type="term" value="F:zinc ion binding"/>
    <property type="evidence" value="ECO:0007669"/>
    <property type="project" value="InterPro"/>
</dbReference>
<sequence length="412" mass="46771">MPSRRSHIKSHHGCKQCKIRRVKCDERQPNCSRCIAYKRECTYNSVISQAPGQYSFELRPPPVTKTPKTKPTPIRPSSRRDPPSSQSPPSYGIQAPLPFGLHKEADALLHHYINVTARPMTSAFNRPDRNKWEGAVQRNASTHEFVYNGMLSFAALHLAILQPQNRSIHVAKALKYQTAGMMEFRLVLSNITASNCEAALGFSGLLISSMYALPIAQAKPGRPSERLLEYLPVILSLFNGTVAIYRMGWMKGLDSNLSVHLRNKTMAADATNDPADGEEFLEQLERQEIDTIEDSNLRELYSNVSFQVRRNLRRTQQFPGRAWPGAAPPEFIQCLNKREPIALVLVSYWAVGQDRGIGYNWWARNWGRDLVETIGEDLGQDSKWDCYMQWARDRMGMVSEKPPKLSLRTDNL</sequence>
<dbReference type="Proteomes" id="UP000326757">
    <property type="component" value="Unassembled WGS sequence"/>
</dbReference>
<dbReference type="Pfam" id="PF00172">
    <property type="entry name" value="Zn_clus"/>
    <property type="match status" value="1"/>
</dbReference>
<keyword evidence="1" id="KW-0539">Nucleus</keyword>
<evidence type="ECO:0000259" key="3">
    <source>
        <dbReference type="PROSITE" id="PS50048"/>
    </source>
</evidence>
<protein>
    <recommendedName>
        <fullName evidence="3">Zn(2)-C6 fungal-type domain-containing protein</fullName>
    </recommendedName>
</protein>
<feature type="compositionally biased region" description="Low complexity" evidence="2">
    <location>
        <begin position="65"/>
        <end position="76"/>
    </location>
</feature>
<accession>A0A5N6JQZ3</accession>
<dbReference type="PANTHER" id="PTHR47784">
    <property type="entry name" value="STEROL UPTAKE CONTROL PROTEIN 2"/>
    <property type="match status" value="1"/>
</dbReference>
<dbReference type="InterPro" id="IPR021858">
    <property type="entry name" value="Fun_TF"/>
</dbReference>